<accession>A0ACC3MZQ0</accession>
<comment type="caution">
    <text evidence="1">The sequence shown here is derived from an EMBL/GenBank/DDBJ whole genome shotgun (WGS) entry which is preliminary data.</text>
</comment>
<name>A0ACC3MZQ0_9PEZI</name>
<reference evidence="1" key="1">
    <citation type="submission" date="2023-07" db="EMBL/GenBank/DDBJ databases">
        <title>Black Yeasts Isolated from many extreme environments.</title>
        <authorList>
            <person name="Coleine C."/>
            <person name="Stajich J.E."/>
            <person name="Selbmann L."/>
        </authorList>
    </citation>
    <scope>NUCLEOTIDE SEQUENCE</scope>
    <source>
        <strain evidence="1">CCFEE 5714</strain>
    </source>
</reference>
<evidence type="ECO:0000313" key="2">
    <source>
        <dbReference type="Proteomes" id="UP001281147"/>
    </source>
</evidence>
<sequence>MHEYQLSSAQQTQGRLWVFLLQFFFCISIIPIKLSISFMIARVAGPKRGYVYALWAVASLMTVTNLVALLFIMFNCRPVVYKWDLTIEGGLCLPPQILAHISYADTAVNIASDWFCAILPIPLLWNIQMNRNSKLACGFLLSLGGLASLSACIRLKYTVKLNNKDGDYLYSIGDFFIWGYAEPGIGVIVGCISTLRPLLKRTLHLNDGSSGRQCILQKARQKRAAWANRDFDTPRTEGSKVTTTAASSGPFGKGSQLSLTGRDEVELADFTKNGIQVSKTVVQRSSEQEL</sequence>
<evidence type="ECO:0000313" key="1">
    <source>
        <dbReference type="EMBL" id="KAK3707016.1"/>
    </source>
</evidence>
<proteinExistence type="predicted"/>
<dbReference type="EMBL" id="JAUTXU010000114">
    <property type="protein sequence ID" value="KAK3707016.1"/>
    <property type="molecule type" value="Genomic_DNA"/>
</dbReference>
<protein>
    <submittedName>
        <fullName evidence="1">Uncharacterized protein</fullName>
    </submittedName>
</protein>
<gene>
    <name evidence="1" type="ORF">LTR37_012348</name>
</gene>
<keyword evidence="2" id="KW-1185">Reference proteome</keyword>
<organism evidence="1 2">
    <name type="scientific">Vermiconidia calcicola</name>
    <dbReference type="NCBI Taxonomy" id="1690605"/>
    <lineage>
        <taxon>Eukaryota</taxon>
        <taxon>Fungi</taxon>
        <taxon>Dikarya</taxon>
        <taxon>Ascomycota</taxon>
        <taxon>Pezizomycotina</taxon>
        <taxon>Dothideomycetes</taxon>
        <taxon>Dothideomycetidae</taxon>
        <taxon>Mycosphaerellales</taxon>
        <taxon>Extremaceae</taxon>
        <taxon>Vermiconidia</taxon>
    </lineage>
</organism>
<dbReference type="Proteomes" id="UP001281147">
    <property type="component" value="Unassembled WGS sequence"/>
</dbReference>